<evidence type="ECO:0000256" key="1">
    <source>
        <dbReference type="SAM" id="MobiDB-lite"/>
    </source>
</evidence>
<name>A0A5E4X379_9BURK</name>
<dbReference type="OrthoDB" id="9153490at2"/>
<keyword evidence="3" id="KW-1185">Reference proteome</keyword>
<reference evidence="2 3" key="1">
    <citation type="submission" date="2019-08" db="EMBL/GenBank/DDBJ databases">
        <authorList>
            <person name="Peeters C."/>
        </authorList>
    </citation>
    <scope>NUCLEOTIDE SEQUENCE [LARGE SCALE GENOMIC DNA]</scope>
    <source>
        <strain evidence="2 3">LMG 30175</strain>
    </source>
</reference>
<feature type="compositionally biased region" description="Polar residues" evidence="1">
    <location>
        <begin position="1"/>
        <end position="12"/>
    </location>
</feature>
<feature type="region of interest" description="Disordered" evidence="1">
    <location>
        <begin position="1"/>
        <end position="31"/>
    </location>
</feature>
<proteinExistence type="predicted"/>
<dbReference type="RefSeq" id="WP_150698367.1">
    <property type="nucleotide sequence ID" value="NZ_CABPRZ010000015.1"/>
</dbReference>
<evidence type="ECO:0000313" key="3">
    <source>
        <dbReference type="Proteomes" id="UP000414233"/>
    </source>
</evidence>
<organism evidence="2 3">
    <name type="scientific">Pandoraea terrae</name>
    <dbReference type="NCBI Taxonomy" id="1537710"/>
    <lineage>
        <taxon>Bacteria</taxon>
        <taxon>Pseudomonadati</taxon>
        <taxon>Pseudomonadota</taxon>
        <taxon>Betaproteobacteria</taxon>
        <taxon>Burkholderiales</taxon>
        <taxon>Burkholderiaceae</taxon>
        <taxon>Pandoraea</taxon>
    </lineage>
</organism>
<protein>
    <submittedName>
        <fullName evidence="2">Uncharacterized protein</fullName>
    </submittedName>
</protein>
<dbReference type="Proteomes" id="UP000414233">
    <property type="component" value="Unassembled WGS sequence"/>
</dbReference>
<dbReference type="AlphaFoldDB" id="A0A5E4X379"/>
<evidence type="ECO:0000313" key="2">
    <source>
        <dbReference type="EMBL" id="VVE30767.1"/>
    </source>
</evidence>
<sequence>MTTAKQTAANQKNAHKSLGPVTPQGKVKASGNAMKHGVLSARLLLDDENPEDFQLLLDGLQASLRPNGSLELTLVERIAVSIWRQQRLVRAETAGIELSRRLEAKGNRRQIESAMGMVYPKQIEDGDLEPPSDDDGLDAEYFEYCQTLVEEYHNLDRTSLEGNDIARLEQVASTMHAALREEAASAHVTVAQYVQTLKRGLLGWVNKTVDSCCSEMAHMRRRATIVEVADFVRSRQSAPIGQELLCKYQTALDNEMYRAMRALREAQEWRLKTLDDGTVAAA</sequence>
<gene>
    <name evidence="2" type="ORF">PTE30175_03542</name>
</gene>
<accession>A0A5E4X379</accession>
<dbReference type="EMBL" id="CABPRZ010000015">
    <property type="protein sequence ID" value="VVE30767.1"/>
    <property type="molecule type" value="Genomic_DNA"/>
</dbReference>